<evidence type="ECO:0000313" key="1">
    <source>
        <dbReference type="EMBL" id="TBU51231.1"/>
    </source>
</evidence>
<dbReference type="EMBL" id="ML145357">
    <property type="protein sequence ID" value="TBU51231.1"/>
    <property type="molecule type" value="Genomic_DNA"/>
</dbReference>
<accession>A0A4Q9PE41</accession>
<evidence type="ECO:0000313" key="2">
    <source>
        <dbReference type="Proteomes" id="UP000292082"/>
    </source>
</evidence>
<name>A0A4Q9PE41_9APHY</name>
<gene>
    <name evidence="1" type="ORF">BD310DRAFT_377227</name>
</gene>
<dbReference type="AlphaFoldDB" id="A0A4Q9PE41"/>
<protein>
    <submittedName>
        <fullName evidence="1">Uncharacterized protein</fullName>
    </submittedName>
</protein>
<dbReference type="STRING" id="114155.A0A4Q9PE41"/>
<proteinExistence type="predicted"/>
<sequence length="188" mass="20997">MVYATSSTPIIRQRDFKRGFLQLLFSDLEKEIDRALSSLQFRYNGSLHAEAIGMALACSVHKARPVEAELPQQLSYLKPIFEFDTIASRQLWYVLKIDRSIQSPSVFARSAASAAILSRLSSPAFMMNASPRDLSHFYHCICEVGACTISAPYGLQSSAFGFGCSHVSWITHYLDELHCLVTCPPSLR</sequence>
<reference evidence="1 2" key="1">
    <citation type="submission" date="2019-01" db="EMBL/GenBank/DDBJ databases">
        <title>Draft genome sequences of three monokaryotic isolates of the white-rot basidiomycete fungus Dichomitus squalens.</title>
        <authorList>
            <consortium name="DOE Joint Genome Institute"/>
            <person name="Lopez S.C."/>
            <person name="Andreopoulos B."/>
            <person name="Pangilinan J."/>
            <person name="Lipzen A."/>
            <person name="Riley R."/>
            <person name="Ahrendt S."/>
            <person name="Ng V."/>
            <person name="Barry K."/>
            <person name="Daum C."/>
            <person name="Grigoriev I.V."/>
            <person name="Hilden K.S."/>
            <person name="Makela M.R."/>
            <person name="de Vries R.P."/>
        </authorList>
    </citation>
    <scope>NUCLEOTIDE SEQUENCE [LARGE SCALE GENOMIC DNA]</scope>
    <source>
        <strain evidence="1 2">CBS 464.89</strain>
    </source>
</reference>
<organism evidence="1 2">
    <name type="scientific">Dichomitus squalens</name>
    <dbReference type="NCBI Taxonomy" id="114155"/>
    <lineage>
        <taxon>Eukaryota</taxon>
        <taxon>Fungi</taxon>
        <taxon>Dikarya</taxon>
        <taxon>Basidiomycota</taxon>
        <taxon>Agaricomycotina</taxon>
        <taxon>Agaricomycetes</taxon>
        <taxon>Polyporales</taxon>
        <taxon>Polyporaceae</taxon>
        <taxon>Dichomitus</taxon>
    </lineage>
</organism>
<dbReference type="Proteomes" id="UP000292082">
    <property type="component" value="Unassembled WGS sequence"/>
</dbReference>
<keyword evidence="2" id="KW-1185">Reference proteome</keyword>